<dbReference type="GO" id="GO:0004764">
    <property type="term" value="F:shikimate 3-dehydrogenase (NADP+) activity"/>
    <property type="evidence" value="ECO:0007669"/>
    <property type="project" value="UniProtKB-EC"/>
</dbReference>
<dbReference type="Proteomes" id="UP000195787">
    <property type="component" value="Unassembled WGS sequence"/>
</dbReference>
<dbReference type="InterPro" id="IPR013708">
    <property type="entry name" value="Shikimate_DH-bd_N"/>
</dbReference>
<keyword evidence="4" id="KW-0560">Oxidoreductase</keyword>
<name>A0A1R4FQA1_9MICO</name>
<proteinExistence type="predicted"/>
<dbReference type="GO" id="GO:0050661">
    <property type="term" value="F:NADP binding"/>
    <property type="evidence" value="ECO:0007669"/>
    <property type="project" value="TreeGrafter"/>
</dbReference>
<dbReference type="InterPro" id="IPR036291">
    <property type="entry name" value="NAD(P)-bd_dom_sf"/>
</dbReference>
<dbReference type="Pfam" id="PF08501">
    <property type="entry name" value="Shikimate_dh_N"/>
    <property type="match status" value="1"/>
</dbReference>
<dbReference type="EC" id="1.1.1.25" evidence="4"/>
<dbReference type="Gene3D" id="3.40.50.10860">
    <property type="entry name" value="Leucine Dehydrogenase, chain A, domain 1"/>
    <property type="match status" value="1"/>
</dbReference>
<dbReference type="InterPro" id="IPR046346">
    <property type="entry name" value="Aminoacid_DH-like_N_sf"/>
</dbReference>
<gene>
    <name evidence="4" type="ORF">CZ674_05850</name>
</gene>
<comment type="pathway">
    <text evidence="1">Metabolic intermediate biosynthesis; chorismate biosynthesis; chorismate from D-erythrose 4-phosphate and phosphoenolpyruvate: step 4/7.</text>
</comment>
<dbReference type="PANTHER" id="PTHR21089:SF1">
    <property type="entry name" value="BIFUNCTIONAL 3-DEHYDROQUINATE DEHYDRATASE_SHIKIMATE DEHYDROGENASE, CHLOROPLASTIC"/>
    <property type="match status" value="1"/>
</dbReference>
<evidence type="ECO:0000313" key="5">
    <source>
        <dbReference type="Proteomes" id="UP000195787"/>
    </source>
</evidence>
<dbReference type="GO" id="GO:0005829">
    <property type="term" value="C:cytosol"/>
    <property type="evidence" value="ECO:0007669"/>
    <property type="project" value="TreeGrafter"/>
</dbReference>
<organism evidence="4 5">
    <name type="scientific">Agrococcus casei LMG 22410</name>
    <dbReference type="NCBI Taxonomy" id="1255656"/>
    <lineage>
        <taxon>Bacteria</taxon>
        <taxon>Bacillati</taxon>
        <taxon>Actinomycetota</taxon>
        <taxon>Actinomycetes</taxon>
        <taxon>Micrococcales</taxon>
        <taxon>Microbacteriaceae</taxon>
        <taxon>Agrococcus</taxon>
    </lineage>
</organism>
<reference evidence="4 5" key="1">
    <citation type="submission" date="2017-02" db="EMBL/GenBank/DDBJ databases">
        <authorList>
            <person name="Peterson S.W."/>
        </authorList>
    </citation>
    <scope>NUCLEOTIDE SEQUENCE [LARGE SCALE GENOMIC DNA]</scope>
    <source>
        <strain evidence="4 5">LMG 22410</strain>
    </source>
</reference>
<dbReference type="PANTHER" id="PTHR21089">
    <property type="entry name" value="SHIKIMATE DEHYDROGENASE"/>
    <property type="match status" value="1"/>
</dbReference>
<evidence type="ECO:0000256" key="1">
    <source>
        <dbReference type="ARBA" id="ARBA00004871"/>
    </source>
</evidence>
<protein>
    <submittedName>
        <fullName evidence="4">Shikimate 5-dehydrogenase I alpha</fullName>
        <ecNumber evidence="4">1.1.1.25</ecNumber>
    </submittedName>
</protein>
<keyword evidence="2" id="KW-0057">Aromatic amino acid biosynthesis</keyword>
<feature type="domain" description="Shikimate dehydrogenase substrate binding N-terminal" evidence="3">
    <location>
        <begin position="1"/>
        <end position="69"/>
    </location>
</feature>
<dbReference type="Gene3D" id="3.40.50.720">
    <property type="entry name" value="NAD(P)-binding Rossmann-like Domain"/>
    <property type="match status" value="1"/>
</dbReference>
<dbReference type="GO" id="GO:0009423">
    <property type="term" value="P:chorismate biosynthetic process"/>
    <property type="evidence" value="ECO:0007669"/>
    <property type="project" value="TreeGrafter"/>
</dbReference>
<dbReference type="SUPFAM" id="SSF51735">
    <property type="entry name" value="NAD(P)-binding Rossmann-fold domains"/>
    <property type="match status" value="1"/>
</dbReference>
<dbReference type="EMBL" id="FUHU01000026">
    <property type="protein sequence ID" value="SJM58011.1"/>
    <property type="molecule type" value="Genomic_DNA"/>
</dbReference>
<keyword evidence="2" id="KW-0028">Amino-acid biosynthesis</keyword>
<dbReference type="SUPFAM" id="SSF53223">
    <property type="entry name" value="Aminoacid dehydrogenase-like, N-terminal domain"/>
    <property type="match status" value="1"/>
</dbReference>
<evidence type="ECO:0000259" key="3">
    <source>
        <dbReference type="Pfam" id="PF08501"/>
    </source>
</evidence>
<keyword evidence="5" id="KW-1185">Reference proteome</keyword>
<dbReference type="GO" id="GO:0009073">
    <property type="term" value="P:aromatic amino acid family biosynthetic process"/>
    <property type="evidence" value="ECO:0007669"/>
    <property type="project" value="UniProtKB-KW"/>
</dbReference>
<evidence type="ECO:0000256" key="2">
    <source>
        <dbReference type="ARBA" id="ARBA00023141"/>
    </source>
</evidence>
<evidence type="ECO:0000313" key="4">
    <source>
        <dbReference type="EMBL" id="SJM58011.1"/>
    </source>
</evidence>
<accession>A0A1R4FQA1</accession>
<dbReference type="InterPro" id="IPR022893">
    <property type="entry name" value="Shikimate_DH_fam"/>
</dbReference>
<dbReference type="GO" id="GO:0019632">
    <property type="term" value="P:shikimate metabolic process"/>
    <property type="evidence" value="ECO:0007669"/>
    <property type="project" value="TreeGrafter"/>
</dbReference>
<dbReference type="AlphaFoldDB" id="A0A1R4FQA1"/>
<sequence length="246" mass="26411">MQKAAFGVLGLRWEYTAEQVERGSFADHVQSLDARWRGLSVTAPLKEEAHQYARELDDDARLTGAVNTLLLKSRRGFNTDVDGIVRAFGTRRVTTVRRAAVIGGGSTAASALVALARMGATAVEVRLRTVAKGESLRPIADELGVELLIDDLDAPVERPDAVVSTLPSSAAVTPTLVRPGAILDADYARGASRYDFDHEDRVISGLEMLAAQALTQVKIFVGGAPDRELPNEARVYEAMRASIGLA</sequence>